<gene>
    <name evidence="1" type="ORF">PDIGIT_LOCUS3850</name>
</gene>
<organism evidence="1 2">
    <name type="scientific">Periconia digitata</name>
    <dbReference type="NCBI Taxonomy" id="1303443"/>
    <lineage>
        <taxon>Eukaryota</taxon>
        <taxon>Fungi</taxon>
        <taxon>Dikarya</taxon>
        <taxon>Ascomycota</taxon>
        <taxon>Pezizomycotina</taxon>
        <taxon>Dothideomycetes</taxon>
        <taxon>Pleosporomycetidae</taxon>
        <taxon>Pleosporales</taxon>
        <taxon>Massarineae</taxon>
        <taxon>Periconiaceae</taxon>
        <taxon>Periconia</taxon>
    </lineage>
</organism>
<sequence>MSTHLCTFLNPTTAHSTAATPLGHGIFWSYSAFTSRHHPLDQSGTSTRRLVSS</sequence>
<protein>
    <submittedName>
        <fullName evidence="1">Uncharacterized protein</fullName>
    </submittedName>
</protein>
<name>A0A9W4U7E8_9PLEO</name>
<dbReference type="Proteomes" id="UP001152607">
    <property type="component" value="Unassembled WGS sequence"/>
</dbReference>
<dbReference type="AlphaFoldDB" id="A0A9W4U7E8"/>
<reference evidence="1" key="1">
    <citation type="submission" date="2023-01" db="EMBL/GenBank/DDBJ databases">
        <authorList>
            <person name="Van Ghelder C."/>
            <person name="Rancurel C."/>
        </authorList>
    </citation>
    <scope>NUCLEOTIDE SEQUENCE</scope>
    <source>
        <strain evidence="1">CNCM I-4278</strain>
    </source>
</reference>
<evidence type="ECO:0000313" key="2">
    <source>
        <dbReference type="Proteomes" id="UP001152607"/>
    </source>
</evidence>
<evidence type="ECO:0000313" key="1">
    <source>
        <dbReference type="EMBL" id="CAI6326705.1"/>
    </source>
</evidence>
<accession>A0A9W4U7E8</accession>
<keyword evidence="2" id="KW-1185">Reference proteome</keyword>
<proteinExistence type="predicted"/>
<comment type="caution">
    <text evidence="1">The sequence shown here is derived from an EMBL/GenBank/DDBJ whole genome shotgun (WGS) entry which is preliminary data.</text>
</comment>
<dbReference type="EMBL" id="CAOQHR010000002">
    <property type="protein sequence ID" value="CAI6326705.1"/>
    <property type="molecule type" value="Genomic_DNA"/>
</dbReference>